<keyword evidence="1" id="KW-0812">Transmembrane</keyword>
<keyword evidence="1" id="KW-1133">Transmembrane helix</keyword>
<organism evidence="3 4">
    <name type="scientific">Bacteroides oleiciplenus</name>
    <dbReference type="NCBI Taxonomy" id="626931"/>
    <lineage>
        <taxon>Bacteria</taxon>
        <taxon>Pseudomonadati</taxon>
        <taxon>Bacteroidota</taxon>
        <taxon>Bacteroidia</taxon>
        <taxon>Bacteroidales</taxon>
        <taxon>Bacteroidaceae</taxon>
        <taxon>Bacteroides</taxon>
    </lineage>
</organism>
<accession>A0A3E5BRW3</accession>
<dbReference type="Proteomes" id="UP000260983">
    <property type="component" value="Unassembled WGS sequence"/>
</dbReference>
<dbReference type="AlphaFoldDB" id="A0A3E5BRW3"/>
<gene>
    <name evidence="3" type="ORF">DXB65_01695</name>
</gene>
<reference evidence="3 4" key="1">
    <citation type="submission" date="2018-08" db="EMBL/GenBank/DDBJ databases">
        <title>A genome reference for cultivated species of the human gut microbiota.</title>
        <authorList>
            <person name="Zou Y."/>
            <person name="Xue W."/>
            <person name="Luo G."/>
        </authorList>
    </citation>
    <scope>NUCLEOTIDE SEQUENCE [LARGE SCALE GENOMIC DNA]</scope>
    <source>
        <strain evidence="3 4">OM05-15BH</strain>
    </source>
</reference>
<evidence type="ECO:0000256" key="1">
    <source>
        <dbReference type="SAM" id="Phobius"/>
    </source>
</evidence>
<dbReference type="RefSeq" id="WP_009130770.1">
    <property type="nucleotide sequence ID" value="NZ_CABKRN010000003.1"/>
</dbReference>
<proteinExistence type="predicted"/>
<evidence type="ECO:0000313" key="3">
    <source>
        <dbReference type="EMBL" id="RGN40367.1"/>
    </source>
</evidence>
<keyword evidence="1" id="KW-0472">Membrane</keyword>
<comment type="caution">
    <text evidence="3">The sequence shown here is derived from an EMBL/GenBank/DDBJ whole genome shotgun (WGS) entry which is preliminary data.</text>
</comment>
<dbReference type="Pfam" id="PF04230">
    <property type="entry name" value="PS_pyruv_trans"/>
    <property type="match status" value="1"/>
</dbReference>
<evidence type="ECO:0000259" key="2">
    <source>
        <dbReference type="Pfam" id="PF04230"/>
    </source>
</evidence>
<name>A0A3E5BRW3_9BACE</name>
<feature type="domain" description="Polysaccharide pyruvyl transferase" evidence="2">
    <location>
        <begin position="15"/>
        <end position="310"/>
    </location>
</feature>
<sequence length="375" mass="43996">MQIRIILTTIIDNINFGTYLQAYATVSIFQKKECTIDVLNYIRPYLTGKTYAQNYLKQKNKPLPIRYLYFSSYLLLNSFMIWQVKRFLKQRVTLTERFNSLDEIIKKLRPYDLYLTGSDQVWNSEHNFGVDKVFFWEGISKKKAAYGASIGIKHFPKEQQPLIRHLLSDYKKISVRECSNIQTLAEIGIKNAVQVLDPTLLLKKEDWISVSRHRFKKKVPYLLIYSVETQRNSTVINIAKEIAVRRNLAVYLVCPTFKFNSQFKIDKIFNCASVEMFLSLFEQADYIVVSSFHGTAFAINFNKQFVTVSPERFSTRVNSLLQLFHLENQYISNKEQIPDKEIDYTRVNQILEIERCKSESFIDDIINIANQQMTI</sequence>
<dbReference type="InterPro" id="IPR007345">
    <property type="entry name" value="Polysacch_pyruvyl_Trfase"/>
</dbReference>
<evidence type="ECO:0000313" key="4">
    <source>
        <dbReference type="Proteomes" id="UP000260983"/>
    </source>
</evidence>
<keyword evidence="3" id="KW-0808">Transferase</keyword>
<protein>
    <submittedName>
        <fullName evidence="3">Polysaccharide pyruvyl transferase family protein</fullName>
    </submittedName>
</protein>
<dbReference type="GO" id="GO:0016740">
    <property type="term" value="F:transferase activity"/>
    <property type="evidence" value="ECO:0007669"/>
    <property type="project" value="UniProtKB-KW"/>
</dbReference>
<dbReference type="EMBL" id="QSUL01000001">
    <property type="protein sequence ID" value="RGN40367.1"/>
    <property type="molecule type" value="Genomic_DNA"/>
</dbReference>
<feature type="transmembrane region" description="Helical" evidence="1">
    <location>
        <begin position="67"/>
        <end position="84"/>
    </location>
</feature>